<dbReference type="CDD" id="cd07103">
    <property type="entry name" value="ALDH_F5_SSADH_GabD"/>
    <property type="match status" value="1"/>
</dbReference>
<gene>
    <name evidence="4" type="ORF">D1012_14915</name>
</gene>
<dbReference type="Gene3D" id="3.40.605.10">
    <property type="entry name" value="Aldehyde Dehydrogenase, Chain A, domain 1"/>
    <property type="match status" value="1"/>
</dbReference>
<evidence type="ECO:0000259" key="3">
    <source>
        <dbReference type="Pfam" id="PF00171"/>
    </source>
</evidence>
<feature type="domain" description="Aldehyde dehydrogenase" evidence="3">
    <location>
        <begin position="15"/>
        <end position="471"/>
    </location>
</feature>
<dbReference type="Proteomes" id="UP000284547">
    <property type="component" value="Unassembled WGS sequence"/>
</dbReference>
<accession>A0A411Z0B1</accession>
<dbReference type="InterPro" id="IPR050740">
    <property type="entry name" value="Aldehyde_DH_Superfamily"/>
</dbReference>
<comment type="similarity">
    <text evidence="1">Belongs to the aldehyde dehydrogenase family.</text>
</comment>
<organism evidence="4 5">
    <name type="scientific">Pseudotabrizicola alkalilacus</name>
    <dbReference type="NCBI Taxonomy" id="2305252"/>
    <lineage>
        <taxon>Bacteria</taxon>
        <taxon>Pseudomonadati</taxon>
        <taxon>Pseudomonadota</taxon>
        <taxon>Alphaproteobacteria</taxon>
        <taxon>Rhodobacterales</taxon>
        <taxon>Paracoccaceae</taxon>
        <taxon>Pseudotabrizicola</taxon>
    </lineage>
</organism>
<evidence type="ECO:0000313" key="5">
    <source>
        <dbReference type="Proteomes" id="UP000284547"/>
    </source>
</evidence>
<dbReference type="Pfam" id="PF00171">
    <property type="entry name" value="Aldedh"/>
    <property type="match status" value="1"/>
</dbReference>
<dbReference type="GO" id="GO:0016620">
    <property type="term" value="F:oxidoreductase activity, acting on the aldehyde or oxo group of donors, NAD or NADP as acceptor"/>
    <property type="evidence" value="ECO:0007669"/>
    <property type="project" value="InterPro"/>
</dbReference>
<protein>
    <submittedName>
        <fullName evidence="4">NAD-dependent succinate-semialdehyde dehydrogenase</fullName>
    </submittedName>
</protein>
<evidence type="ECO:0000313" key="4">
    <source>
        <dbReference type="EMBL" id="RGP36478.1"/>
    </source>
</evidence>
<dbReference type="InterPro" id="IPR016161">
    <property type="entry name" value="Ald_DH/histidinol_DH"/>
</dbReference>
<dbReference type="PANTHER" id="PTHR43353">
    <property type="entry name" value="SUCCINATE-SEMIALDEHYDE DEHYDROGENASE, MITOCHONDRIAL"/>
    <property type="match status" value="1"/>
</dbReference>
<reference evidence="4 5" key="1">
    <citation type="submission" date="2018-08" db="EMBL/GenBank/DDBJ databases">
        <title>Flavobacterium tibetense sp. nov., isolated from a wetland YonghuCo on Tibetan Plateau.</title>
        <authorList>
            <person name="Phurbu D."/>
            <person name="Lu H."/>
            <person name="Xing P."/>
        </authorList>
    </citation>
    <scope>NUCLEOTIDE SEQUENCE [LARGE SCALE GENOMIC DNA]</scope>
    <source>
        <strain evidence="4 5">DJC</strain>
    </source>
</reference>
<dbReference type="SUPFAM" id="SSF53720">
    <property type="entry name" value="ALDH-like"/>
    <property type="match status" value="1"/>
</dbReference>
<sequence length="488" mass="52130">MTDYPDLQLFIDNTWRKTADTLPVLNPATEQEIGRLPIARTSDLEDALAAAERGFRVWSRTAPRIRAQIILRAASLLREWGAQIAPSLTMENGKPLMQARMEVIRGAEFFEWDAGEAQRLYGHVVPSAPGIRYTVVREPAGIVAGFSPWNFPLSQPARKIAGALASGCSIILKAAEETPAGAIHIARAFQEAGLPAGVLNLVFGDPAEISSHLIPQDRIRVVAFTGSTSVGIHLTEMAARSMTPVLMELGGHAPVIVCDDVDAAAAGRMSAVRKARNSGQVCTSPTRFFVMEQSYEAFAQSFAERASQVRMGDGLNADTEMGPVANHRRIAALDALVEDARAKGAKVLCGGTRPNGPGYFFPVTVLAEVPDDARVMREEPFGPIAIINPVSGLDDAITRANALPFGLAAYGFTHSAANVDRLTTEIEAGNLSINTLEASVAEVPFGGVKYSGHGREGGAEGLHHYTVTKTISHRMELETEPTVSGATA</sequence>
<dbReference type="FunFam" id="3.40.605.10:FF:000007">
    <property type="entry name" value="NAD/NADP-dependent betaine aldehyde dehydrogenase"/>
    <property type="match status" value="1"/>
</dbReference>
<evidence type="ECO:0000256" key="2">
    <source>
        <dbReference type="ARBA" id="ARBA00023002"/>
    </source>
</evidence>
<dbReference type="EMBL" id="QWEY01000008">
    <property type="protein sequence ID" value="RGP36478.1"/>
    <property type="molecule type" value="Genomic_DNA"/>
</dbReference>
<name>A0A411Z0B1_9RHOB</name>
<dbReference type="InterPro" id="IPR015590">
    <property type="entry name" value="Aldehyde_DH_dom"/>
</dbReference>
<keyword evidence="2" id="KW-0560">Oxidoreductase</keyword>
<dbReference type="InterPro" id="IPR016163">
    <property type="entry name" value="Ald_DH_C"/>
</dbReference>
<proteinExistence type="inferred from homology"/>
<evidence type="ECO:0000256" key="1">
    <source>
        <dbReference type="ARBA" id="ARBA00009986"/>
    </source>
</evidence>
<dbReference type="RefSeq" id="WP_118153800.1">
    <property type="nucleotide sequence ID" value="NZ_QWEY01000008.1"/>
</dbReference>
<dbReference type="PANTHER" id="PTHR43353:SF5">
    <property type="entry name" value="SUCCINATE-SEMIALDEHYDE DEHYDROGENASE, MITOCHONDRIAL"/>
    <property type="match status" value="1"/>
</dbReference>
<dbReference type="InterPro" id="IPR016162">
    <property type="entry name" value="Ald_DH_N"/>
</dbReference>
<dbReference type="AlphaFoldDB" id="A0A411Z0B1"/>
<dbReference type="OrthoDB" id="9812625at2"/>
<dbReference type="Gene3D" id="3.40.309.10">
    <property type="entry name" value="Aldehyde Dehydrogenase, Chain A, domain 2"/>
    <property type="match status" value="1"/>
</dbReference>
<comment type="caution">
    <text evidence="4">The sequence shown here is derived from an EMBL/GenBank/DDBJ whole genome shotgun (WGS) entry which is preliminary data.</text>
</comment>
<keyword evidence="5" id="KW-1185">Reference proteome</keyword>